<dbReference type="AlphaFoldDB" id="A0A4V3A3X4"/>
<evidence type="ECO:0000313" key="9">
    <source>
        <dbReference type="Proteomes" id="UP000294854"/>
    </source>
</evidence>
<evidence type="ECO:0000256" key="5">
    <source>
        <dbReference type="ARBA" id="ARBA00024701"/>
    </source>
</evidence>
<dbReference type="GO" id="GO:0003677">
    <property type="term" value="F:DNA binding"/>
    <property type="evidence" value="ECO:0007669"/>
    <property type="project" value="InterPro"/>
</dbReference>
<name>A0A4V3A3X4_9LACO</name>
<evidence type="ECO:0000256" key="1">
    <source>
        <dbReference type="ARBA" id="ARBA00007788"/>
    </source>
</evidence>
<evidence type="ECO:0000256" key="2">
    <source>
        <dbReference type="ARBA" id="ARBA00021245"/>
    </source>
</evidence>
<organism evidence="8 9">
    <name type="scientific">Secundilactobacillus malefermentans</name>
    <dbReference type="NCBI Taxonomy" id="176292"/>
    <lineage>
        <taxon>Bacteria</taxon>
        <taxon>Bacillati</taxon>
        <taxon>Bacillota</taxon>
        <taxon>Bacilli</taxon>
        <taxon>Lactobacillales</taxon>
        <taxon>Lactobacillaceae</taxon>
        <taxon>Secundilactobacillus</taxon>
    </lineage>
</organism>
<dbReference type="Pfam" id="PF08281">
    <property type="entry name" value="Sigma70_r4_2"/>
    <property type="match status" value="1"/>
</dbReference>
<dbReference type="STRING" id="1122149.FD44_GL000728"/>
<dbReference type="EMBL" id="PUFO01000047">
    <property type="protein sequence ID" value="TDG77828.1"/>
    <property type="molecule type" value="Genomic_DNA"/>
</dbReference>
<dbReference type="NCBIfam" id="TIGR02937">
    <property type="entry name" value="sigma70-ECF"/>
    <property type="match status" value="1"/>
</dbReference>
<feature type="domain" description="RNA polymerase sigma factor 70 region 4 type 2" evidence="7">
    <location>
        <begin position="152"/>
        <end position="195"/>
    </location>
</feature>
<dbReference type="InterPro" id="IPR007627">
    <property type="entry name" value="RNA_pol_sigma70_r2"/>
</dbReference>
<dbReference type="InterPro" id="IPR014284">
    <property type="entry name" value="RNA_pol_sigma-70_dom"/>
</dbReference>
<keyword evidence="3" id="KW-0805">Transcription regulation</keyword>
<comment type="function">
    <text evidence="5">Sigma factors are initiation factors that promote the attachment of RNA polymerase to specific initiation sites and are then released. Sigma-S contributes to the protection against external stress, thus playing a role in cellular fitness and survival.</text>
</comment>
<dbReference type="InterPro" id="IPR013249">
    <property type="entry name" value="RNA_pol_sigma70_r4_t2"/>
</dbReference>
<dbReference type="InterPro" id="IPR016032">
    <property type="entry name" value="Sig_transdc_resp-reg_C-effctor"/>
</dbReference>
<dbReference type="GO" id="GO:0006352">
    <property type="term" value="P:DNA-templated transcription initiation"/>
    <property type="evidence" value="ECO:0007669"/>
    <property type="project" value="InterPro"/>
</dbReference>
<dbReference type="GO" id="GO:0016987">
    <property type="term" value="F:sigma factor activity"/>
    <property type="evidence" value="ECO:0007669"/>
    <property type="project" value="InterPro"/>
</dbReference>
<dbReference type="Gene3D" id="1.10.10.10">
    <property type="entry name" value="Winged helix-like DNA-binding domain superfamily/Winged helix DNA-binding domain"/>
    <property type="match status" value="1"/>
</dbReference>
<evidence type="ECO:0000259" key="6">
    <source>
        <dbReference type="Pfam" id="PF04542"/>
    </source>
</evidence>
<dbReference type="Gene3D" id="1.10.1740.10">
    <property type="match status" value="1"/>
</dbReference>
<dbReference type="Pfam" id="PF04542">
    <property type="entry name" value="Sigma70_r2"/>
    <property type="match status" value="1"/>
</dbReference>
<dbReference type="OrthoDB" id="1767844at2"/>
<accession>A0A4V3A3X4</accession>
<keyword evidence="4" id="KW-0804">Transcription</keyword>
<feature type="domain" description="RNA polymerase sigma-70 region 2" evidence="6">
    <location>
        <begin position="36"/>
        <end position="102"/>
    </location>
</feature>
<evidence type="ECO:0000256" key="3">
    <source>
        <dbReference type="ARBA" id="ARBA00023015"/>
    </source>
</evidence>
<gene>
    <name evidence="8" type="ORF">C5L31_000222</name>
</gene>
<proteinExistence type="inferred from homology"/>
<dbReference type="SUPFAM" id="SSF46894">
    <property type="entry name" value="C-terminal effector domain of the bipartite response regulators"/>
    <property type="match status" value="1"/>
</dbReference>
<sequence length="202" mass="23835">MSTKSFDKQLNEFSKLSDFEIITRLKHDDLLPFSELLSRYYPLIRNIEKRYYIAGMEWDDWVQESSCLLWKVVGKYDVDRNISFGAYFKQILINQRVDLLRESLAYKRQINRIAVSLDVNPEFFQDNLQDYGTVLPETKTLFNEAVQGYLTNQLSPLERDVLIRVLKHLTFAEIADDLQISFRKVRSAYERAHKKAKILARG</sequence>
<evidence type="ECO:0000313" key="8">
    <source>
        <dbReference type="EMBL" id="TDG77828.1"/>
    </source>
</evidence>
<comment type="caution">
    <text evidence="8">The sequence shown here is derived from an EMBL/GenBank/DDBJ whole genome shotgun (WGS) entry which is preliminary data.</text>
</comment>
<evidence type="ECO:0000256" key="4">
    <source>
        <dbReference type="ARBA" id="ARBA00023163"/>
    </source>
</evidence>
<evidence type="ECO:0000259" key="7">
    <source>
        <dbReference type="Pfam" id="PF08281"/>
    </source>
</evidence>
<comment type="similarity">
    <text evidence="1">Belongs to the sigma-70 factor family.</text>
</comment>
<reference evidence="8 9" key="1">
    <citation type="journal article" date="2019" name="Appl. Microbiol. Biotechnol.">
        <title>Uncovering carbohydrate metabolism through a genotype-phenotype association study of 56 lactic acid bacteria genomes.</title>
        <authorList>
            <person name="Buron-Moles G."/>
            <person name="Chailyan A."/>
            <person name="Dolejs I."/>
            <person name="Forster J."/>
            <person name="Miks M.H."/>
        </authorList>
    </citation>
    <scope>NUCLEOTIDE SEQUENCE [LARGE SCALE GENOMIC DNA]</scope>
    <source>
        <strain evidence="8 9">ATCC 49373</strain>
    </source>
</reference>
<dbReference type="RefSeq" id="WP_010620518.1">
    <property type="nucleotide sequence ID" value="NZ_CP042371.1"/>
</dbReference>
<dbReference type="InterPro" id="IPR013325">
    <property type="entry name" value="RNA_pol_sigma_r2"/>
</dbReference>
<dbReference type="SUPFAM" id="SSF88946">
    <property type="entry name" value="Sigma2 domain of RNA polymerase sigma factors"/>
    <property type="match status" value="1"/>
</dbReference>
<protein>
    <recommendedName>
        <fullName evidence="2">RNA polymerase sigma factor SigS</fullName>
    </recommendedName>
</protein>
<dbReference type="InterPro" id="IPR036388">
    <property type="entry name" value="WH-like_DNA-bd_sf"/>
</dbReference>
<dbReference type="Proteomes" id="UP000294854">
    <property type="component" value="Unassembled WGS sequence"/>
</dbReference>
<keyword evidence="9" id="KW-1185">Reference proteome</keyword>